<keyword evidence="2 7" id="KW-0808">Transferase</keyword>
<dbReference type="Gene3D" id="3.30.420.40">
    <property type="match status" value="2"/>
</dbReference>
<proteinExistence type="inferred from homology"/>
<dbReference type="Pfam" id="PF00370">
    <property type="entry name" value="FGGY_N"/>
    <property type="match status" value="1"/>
</dbReference>
<dbReference type="RefSeq" id="WP_330092139.1">
    <property type="nucleotide sequence ID" value="NZ_JAUZMY010000012.1"/>
</dbReference>
<reference evidence="7 8" key="1">
    <citation type="submission" date="2023-08" db="EMBL/GenBank/DDBJ databases">
        <authorList>
            <person name="Girao M."/>
            <person name="Carvalho M.F."/>
        </authorList>
    </citation>
    <scope>NUCLEOTIDE SEQUENCE [LARGE SCALE GENOMIC DNA]</scope>
    <source>
        <strain evidence="7 8">CT-R113</strain>
    </source>
</reference>
<dbReference type="InterPro" id="IPR050406">
    <property type="entry name" value="FGGY_Carb_Kinase"/>
</dbReference>
<dbReference type="EMBL" id="JAUZMY010000012">
    <property type="protein sequence ID" value="MEE2038357.1"/>
    <property type="molecule type" value="Genomic_DNA"/>
</dbReference>
<protein>
    <submittedName>
        <fullName evidence="7">FGGY-family carbohydrate kinase</fullName>
        <ecNumber evidence="7">2.7.1.-</ecNumber>
    </submittedName>
</protein>
<feature type="region of interest" description="Disordered" evidence="4">
    <location>
        <begin position="485"/>
        <end position="507"/>
    </location>
</feature>
<keyword evidence="3 7" id="KW-0418">Kinase</keyword>
<dbReference type="GO" id="GO:0016301">
    <property type="term" value="F:kinase activity"/>
    <property type="evidence" value="ECO:0007669"/>
    <property type="project" value="UniProtKB-KW"/>
</dbReference>
<name>A0ABU7K7Z0_9ACTN</name>
<evidence type="ECO:0000256" key="4">
    <source>
        <dbReference type="SAM" id="MobiDB-lite"/>
    </source>
</evidence>
<dbReference type="Pfam" id="PF02782">
    <property type="entry name" value="FGGY_C"/>
    <property type="match status" value="1"/>
</dbReference>
<dbReference type="SUPFAM" id="SSF53067">
    <property type="entry name" value="Actin-like ATPase domain"/>
    <property type="match status" value="2"/>
</dbReference>
<dbReference type="PANTHER" id="PTHR43095:SF3">
    <property type="entry name" value="L-XYLULOSE_3-KETO-L-GULONATE KINASE"/>
    <property type="match status" value="1"/>
</dbReference>
<dbReference type="Proteomes" id="UP001356095">
    <property type="component" value="Unassembled WGS sequence"/>
</dbReference>
<evidence type="ECO:0000256" key="2">
    <source>
        <dbReference type="ARBA" id="ARBA00022679"/>
    </source>
</evidence>
<comment type="similarity">
    <text evidence="1">Belongs to the FGGY kinase family.</text>
</comment>
<dbReference type="InterPro" id="IPR018484">
    <property type="entry name" value="FGGY_N"/>
</dbReference>
<evidence type="ECO:0000256" key="3">
    <source>
        <dbReference type="ARBA" id="ARBA00022777"/>
    </source>
</evidence>
<feature type="domain" description="Carbohydrate kinase FGGY N-terminal" evidence="5">
    <location>
        <begin position="7"/>
        <end position="246"/>
    </location>
</feature>
<dbReference type="InterPro" id="IPR043129">
    <property type="entry name" value="ATPase_NBD"/>
</dbReference>
<dbReference type="PANTHER" id="PTHR43095">
    <property type="entry name" value="SUGAR KINASE"/>
    <property type="match status" value="1"/>
</dbReference>
<dbReference type="InterPro" id="IPR018485">
    <property type="entry name" value="FGGY_C"/>
</dbReference>
<keyword evidence="8" id="KW-1185">Reference proteome</keyword>
<dbReference type="PIRSF" id="PIRSF000538">
    <property type="entry name" value="GlpK"/>
    <property type="match status" value="1"/>
</dbReference>
<evidence type="ECO:0000256" key="1">
    <source>
        <dbReference type="ARBA" id="ARBA00009156"/>
    </source>
</evidence>
<evidence type="ECO:0000259" key="6">
    <source>
        <dbReference type="Pfam" id="PF02782"/>
    </source>
</evidence>
<evidence type="ECO:0000259" key="5">
    <source>
        <dbReference type="Pfam" id="PF00370"/>
    </source>
</evidence>
<dbReference type="EC" id="2.7.1.-" evidence="7"/>
<feature type="domain" description="Carbohydrate kinase FGGY C-terminal" evidence="6">
    <location>
        <begin position="257"/>
        <end position="434"/>
    </location>
</feature>
<gene>
    <name evidence="7" type="ORF">Q8791_14120</name>
</gene>
<sequence length="507" mass="52515">MSGGRTLLGVDVGTSVVKAVVFDETGAALAVRGRDLALVHGPDGAVEQDLEHVLAGVSEVARSVTAEAATAPDLVAVTGQGDGCWLTDADHRQVRPAMSWLDGRASEILRRWNRTGVTERVYRENGTTMFPGTAAPLLAWLDEHEPRSLDRAATAGYCKDAVFARLTGRRATDPSDSSMPFGDGSGNGYSDTVLELTGLTGRRDLLAPVSTTPGAALHADGARLLGLPEGTPVSSGPFDFPACAVGAGVRDPGDALMIVGTTLGCMVLVDRLDTEGTPAGFHVSTGARDRWLRAMPAMVGTASVDWLLSVLGLDVEGVGRSLAESAPGAGGVEVLPYLATSGERAPFVDPRAAGQFTGVRLTTSRGDLVRAVCEGLAYAARHCFDAAGSSGRLLVCGGGSRSLPWLQVFSDVLGVPLETARAPEVGARGAVLSAVGDGVDRAAWTAPAATVEPDPALRSHYDDGYGRYLAHLEAARPLWRPLASGPVAGRVPRPSPATDDAEVSRGL</sequence>
<evidence type="ECO:0000313" key="8">
    <source>
        <dbReference type="Proteomes" id="UP001356095"/>
    </source>
</evidence>
<dbReference type="InterPro" id="IPR000577">
    <property type="entry name" value="Carb_kinase_FGGY"/>
</dbReference>
<comment type="caution">
    <text evidence="7">The sequence shown here is derived from an EMBL/GenBank/DDBJ whole genome shotgun (WGS) entry which is preliminary data.</text>
</comment>
<evidence type="ECO:0000313" key="7">
    <source>
        <dbReference type="EMBL" id="MEE2038357.1"/>
    </source>
</evidence>
<accession>A0ABU7K7Z0</accession>
<organism evidence="7 8">
    <name type="scientific">Nocardiopsis codii</name>
    <dbReference type="NCBI Taxonomy" id="3065942"/>
    <lineage>
        <taxon>Bacteria</taxon>
        <taxon>Bacillati</taxon>
        <taxon>Actinomycetota</taxon>
        <taxon>Actinomycetes</taxon>
        <taxon>Streptosporangiales</taxon>
        <taxon>Nocardiopsidaceae</taxon>
        <taxon>Nocardiopsis</taxon>
    </lineage>
</organism>